<dbReference type="Pfam" id="PF08240">
    <property type="entry name" value="ADH_N"/>
    <property type="match status" value="1"/>
</dbReference>
<dbReference type="Gene3D" id="3.40.50.720">
    <property type="entry name" value="NAD(P)-binding Rossmann-like Domain"/>
    <property type="match status" value="1"/>
</dbReference>
<organism evidence="4 5">
    <name type="scientific">Actinomycetospora termitidis</name>
    <dbReference type="NCBI Taxonomy" id="3053470"/>
    <lineage>
        <taxon>Bacteria</taxon>
        <taxon>Bacillati</taxon>
        <taxon>Actinomycetota</taxon>
        <taxon>Actinomycetes</taxon>
        <taxon>Pseudonocardiales</taxon>
        <taxon>Pseudonocardiaceae</taxon>
        <taxon>Actinomycetospora</taxon>
    </lineage>
</organism>
<dbReference type="SUPFAM" id="SSF50129">
    <property type="entry name" value="GroES-like"/>
    <property type="match status" value="1"/>
</dbReference>
<name>A0ABT7MG38_9PSEU</name>
<dbReference type="PANTHER" id="PTHR44154:SF1">
    <property type="entry name" value="QUINONE OXIDOREDUCTASE"/>
    <property type="match status" value="1"/>
</dbReference>
<dbReference type="InterPro" id="IPR020843">
    <property type="entry name" value="ER"/>
</dbReference>
<evidence type="ECO:0000313" key="4">
    <source>
        <dbReference type="EMBL" id="MDL5159630.1"/>
    </source>
</evidence>
<accession>A0ABT7MG38</accession>
<dbReference type="SMART" id="SM00829">
    <property type="entry name" value="PKS_ER"/>
    <property type="match status" value="1"/>
</dbReference>
<dbReference type="InterPro" id="IPR011032">
    <property type="entry name" value="GroES-like_sf"/>
</dbReference>
<gene>
    <name evidence="4" type="ORF">QRT03_26930</name>
</gene>
<sequence>MTPTMRAVAHRRPGGAEVFEDVELPVPAPGPKDLVVSVRAVSVNPVDIELRGGNDPEGEAHVLGYDAAGVVTGVGAEVELFVPGDEVYYSGSTARAGTDAQVHVVDERIVGLKPRTLSFAEAAALPLTTIVAWETLVDRFGVGTDSTGTLVVVGAAGGAGSMVIQLARALTGLTVIGTASREESQRWARDLGAHHVVDHSGDLGEAVAAVAPDGVDLIFSSRTGGMIETYERMLRPGGAICAIDGPQGLELLPLKNKSITFHWELMFTRPLYGTDDMVAQHDLLETVAVLVDAGTVRTTLTRELGPLDATTLRQAHELVEAGHMVGKVVLTVES</sequence>
<keyword evidence="2" id="KW-0560">Oxidoreductase</keyword>
<evidence type="ECO:0000259" key="3">
    <source>
        <dbReference type="SMART" id="SM00829"/>
    </source>
</evidence>
<protein>
    <recommendedName>
        <fullName evidence="2">Zinc-type alcohol dehydrogenase-like protein</fullName>
    </recommendedName>
</protein>
<keyword evidence="1" id="KW-0521">NADP</keyword>
<dbReference type="EMBL" id="JASVWF010000008">
    <property type="protein sequence ID" value="MDL5159630.1"/>
    <property type="molecule type" value="Genomic_DNA"/>
</dbReference>
<reference evidence="4 5" key="1">
    <citation type="submission" date="2023-06" db="EMBL/GenBank/DDBJ databases">
        <title>Actinomycetospora Odt1-22.</title>
        <authorList>
            <person name="Supong K."/>
        </authorList>
    </citation>
    <scope>NUCLEOTIDE SEQUENCE [LARGE SCALE GENOMIC DNA]</scope>
    <source>
        <strain evidence="4 5">Odt1-22</strain>
    </source>
</reference>
<proteinExistence type="inferred from homology"/>
<dbReference type="InterPro" id="IPR036291">
    <property type="entry name" value="NAD(P)-bd_dom_sf"/>
</dbReference>
<dbReference type="RefSeq" id="WP_286056235.1">
    <property type="nucleotide sequence ID" value="NZ_JASVWF010000008.1"/>
</dbReference>
<evidence type="ECO:0000313" key="5">
    <source>
        <dbReference type="Proteomes" id="UP001231924"/>
    </source>
</evidence>
<dbReference type="PANTHER" id="PTHR44154">
    <property type="entry name" value="QUINONE OXIDOREDUCTASE"/>
    <property type="match status" value="1"/>
</dbReference>
<dbReference type="CDD" id="cd08252">
    <property type="entry name" value="AL_MDR"/>
    <property type="match status" value="1"/>
</dbReference>
<dbReference type="NCBIfam" id="TIGR02817">
    <property type="entry name" value="adh_fam_1"/>
    <property type="match status" value="1"/>
</dbReference>
<dbReference type="SUPFAM" id="SSF51735">
    <property type="entry name" value="NAD(P)-binding Rossmann-fold domains"/>
    <property type="match status" value="1"/>
</dbReference>
<evidence type="ECO:0000256" key="1">
    <source>
        <dbReference type="ARBA" id="ARBA00022857"/>
    </source>
</evidence>
<keyword evidence="5" id="KW-1185">Reference proteome</keyword>
<dbReference type="InterPro" id="IPR014182">
    <property type="entry name" value="ADH_Zn_typ-1"/>
</dbReference>
<dbReference type="Proteomes" id="UP001231924">
    <property type="component" value="Unassembled WGS sequence"/>
</dbReference>
<comment type="caution">
    <text evidence="4">The sequence shown here is derived from an EMBL/GenBank/DDBJ whole genome shotgun (WGS) entry which is preliminary data.</text>
</comment>
<dbReference type="InterPro" id="IPR013154">
    <property type="entry name" value="ADH-like_N"/>
</dbReference>
<dbReference type="Gene3D" id="3.90.180.10">
    <property type="entry name" value="Medium-chain alcohol dehydrogenases, catalytic domain"/>
    <property type="match status" value="1"/>
</dbReference>
<comment type="similarity">
    <text evidence="2">Belongs to the zinc-containing alcohol dehydrogenase family. Quinone oxidoreductase subfamily.</text>
</comment>
<evidence type="ECO:0000256" key="2">
    <source>
        <dbReference type="RuleBase" id="RU364000"/>
    </source>
</evidence>
<keyword evidence="2" id="KW-0479">Metal-binding</keyword>
<dbReference type="InterPro" id="IPR051603">
    <property type="entry name" value="Zinc-ADH_QOR/CCCR"/>
</dbReference>
<dbReference type="Pfam" id="PF13602">
    <property type="entry name" value="ADH_zinc_N_2"/>
    <property type="match status" value="1"/>
</dbReference>
<keyword evidence="2" id="KW-0862">Zinc</keyword>
<feature type="domain" description="Enoyl reductase (ER)" evidence="3">
    <location>
        <begin position="14"/>
        <end position="330"/>
    </location>
</feature>